<evidence type="ECO:0000313" key="2">
    <source>
        <dbReference type="EMBL" id="VGM95746.1"/>
    </source>
</evidence>
<dbReference type="Pfam" id="PF05016">
    <property type="entry name" value="ParE_toxin"/>
    <property type="match status" value="1"/>
</dbReference>
<evidence type="ECO:0000256" key="1">
    <source>
        <dbReference type="ARBA" id="ARBA00022649"/>
    </source>
</evidence>
<dbReference type="SUPFAM" id="SSF143011">
    <property type="entry name" value="RelE-like"/>
    <property type="match status" value="1"/>
</dbReference>
<sequence length="97" mass="11311">MELMTNIILSDLALNDIDEILASVYEFTGFISTPQKLQQEFNKTFELIAFMPQAIGRMRNDGTREAFCRGYRIVYDILGDEVHIKTIIHSRRLYPRP</sequence>
<keyword evidence="1" id="KW-1277">Toxin-antitoxin system</keyword>
<dbReference type="Gene3D" id="3.30.2310.20">
    <property type="entry name" value="RelE-like"/>
    <property type="match status" value="1"/>
</dbReference>
<gene>
    <name evidence="2" type="ORF">NCTC4101_01147</name>
</gene>
<dbReference type="AlphaFoldDB" id="A0A486XCS8"/>
<dbReference type="InterPro" id="IPR035093">
    <property type="entry name" value="RelE/ParE_toxin_dom_sf"/>
</dbReference>
<reference evidence="2" key="1">
    <citation type="submission" date="2019-03" db="EMBL/GenBank/DDBJ databases">
        <authorList>
            <consortium name="Pathogen Informatics"/>
        </authorList>
    </citation>
    <scope>NUCLEOTIDE SEQUENCE</scope>
    <source>
        <strain evidence="2">Unknown</strain>
    </source>
</reference>
<organism evidence="2">
    <name type="scientific">uncultured Avibacterium sp</name>
    <dbReference type="NCBI Taxonomy" id="1936169"/>
    <lineage>
        <taxon>Bacteria</taxon>
        <taxon>Pseudomonadati</taxon>
        <taxon>Pseudomonadota</taxon>
        <taxon>Gammaproteobacteria</taxon>
        <taxon>Pasteurellales</taxon>
        <taxon>Pasteurellaceae</taxon>
        <taxon>Avibacterium</taxon>
        <taxon>environmental samples</taxon>
    </lineage>
</organism>
<proteinExistence type="predicted"/>
<dbReference type="InterPro" id="IPR007712">
    <property type="entry name" value="RelE/ParE_toxin"/>
</dbReference>
<name>A0A486XCS8_9PAST</name>
<accession>A0A486XCS8</accession>
<protein>
    <submittedName>
        <fullName evidence="2">Plasmid stabilisation system protein</fullName>
    </submittedName>
</protein>
<dbReference type="EMBL" id="CAAHDN010000013">
    <property type="protein sequence ID" value="VGM95746.1"/>
    <property type="molecule type" value="Genomic_DNA"/>
</dbReference>